<feature type="region of interest" description="Disordered" evidence="5">
    <location>
        <begin position="44"/>
        <end position="93"/>
    </location>
</feature>
<dbReference type="PROSITE" id="PS51257">
    <property type="entry name" value="PROKAR_LIPOPROTEIN"/>
    <property type="match status" value="1"/>
</dbReference>
<dbReference type="Proteomes" id="UP000267469">
    <property type="component" value="Unassembled WGS sequence"/>
</dbReference>
<keyword evidence="3" id="KW-0378">Hydrolase</keyword>
<dbReference type="GO" id="GO:0006508">
    <property type="term" value="P:proteolysis"/>
    <property type="evidence" value="ECO:0007669"/>
    <property type="project" value="UniProtKB-KW"/>
</dbReference>
<reference evidence="7 8" key="1">
    <citation type="submission" date="2018-10" db="EMBL/GenBank/DDBJ databases">
        <title>Sinomicrobium pectinilyticum sp. nov., a pectinase-producing bacterium isolated from alkaline and saline soil, and emended description of the genus Sinomicrobium.</title>
        <authorList>
            <person name="Cheng B."/>
            <person name="Li C."/>
            <person name="Lai Q."/>
            <person name="Du M."/>
            <person name="Shao Z."/>
            <person name="Xu P."/>
            <person name="Yang C."/>
        </authorList>
    </citation>
    <scope>NUCLEOTIDE SEQUENCE [LARGE SCALE GENOMIC DNA]</scope>
    <source>
        <strain evidence="7 8">5DNS001</strain>
    </source>
</reference>
<keyword evidence="8" id="KW-1185">Reference proteome</keyword>
<dbReference type="EMBL" id="RJTM01000085">
    <property type="protein sequence ID" value="RNL85966.1"/>
    <property type="molecule type" value="Genomic_DNA"/>
</dbReference>
<comment type="caution">
    <text evidence="7">The sequence shown here is derived from an EMBL/GenBank/DDBJ whole genome shotgun (WGS) entry which is preliminary data.</text>
</comment>
<gene>
    <name evidence="7" type="ORF">ED312_11965</name>
</gene>
<accession>A0A3N0EDP7</accession>
<feature type="compositionally biased region" description="Acidic residues" evidence="5">
    <location>
        <begin position="44"/>
        <end position="56"/>
    </location>
</feature>
<evidence type="ECO:0000313" key="7">
    <source>
        <dbReference type="EMBL" id="RNL85966.1"/>
    </source>
</evidence>
<dbReference type="PROSITE" id="PS51935">
    <property type="entry name" value="NLPC_P60"/>
    <property type="match status" value="1"/>
</dbReference>
<dbReference type="Pfam" id="PF00877">
    <property type="entry name" value="NLPC_P60"/>
    <property type="match status" value="1"/>
</dbReference>
<dbReference type="PANTHER" id="PTHR47053:SF1">
    <property type="entry name" value="MUREIN DD-ENDOPEPTIDASE MEPH-RELATED"/>
    <property type="match status" value="1"/>
</dbReference>
<dbReference type="SUPFAM" id="SSF54001">
    <property type="entry name" value="Cysteine proteinases"/>
    <property type="match status" value="1"/>
</dbReference>
<dbReference type="Gene3D" id="3.90.1720.10">
    <property type="entry name" value="endopeptidase domain like (from Nostoc punctiforme)"/>
    <property type="match status" value="1"/>
</dbReference>
<dbReference type="AlphaFoldDB" id="A0A3N0EDP7"/>
<dbReference type="OrthoDB" id="9807055at2"/>
<evidence type="ECO:0000256" key="3">
    <source>
        <dbReference type="ARBA" id="ARBA00022801"/>
    </source>
</evidence>
<evidence type="ECO:0000259" key="6">
    <source>
        <dbReference type="PROSITE" id="PS51935"/>
    </source>
</evidence>
<dbReference type="InterPro" id="IPR000064">
    <property type="entry name" value="NLP_P60_dom"/>
</dbReference>
<dbReference type="InterPro" id="IPR051202">
    <property type="entry name" value="Peptidase_C40"/>
</dbReference>
<evidence type="ECO:0000256" key="2">
    <source>
        <dbReference type="ARBA" id="ARBA00022670"/>
    </source>
</evidence>
<proteinExistence type="inferred from homology"/>
<keyword evidence="4" id="KW-0788">Thiol protease</keyword>
<dbReference type="PANTHER" id="PTHR47053">
    <property type="entry name" value="MUREIN DD-ENDOPEPTIDASE MEPH-RELATED"/>
    <property type="match status" value="1"/>
</dbReference>
<evidence type="ECO:0000256" key="4">
    <source>
        <dbReference type="ARBA" id="ARBA00022807"/>
    </source>
</evidence>
<organism evidence="7 8">
    <name type="scientific">Sinomicrobium pectinilyticum</name>
    <dbReference type="NCBI Taxonomy" id="1084421"/>
    <lineage>
        <taxon>Bacteria</taxon>
        <taxon>Pseudomonadati</taxon>
        <taxon>Bacteroidota</taxon>
        <taxon>Flavobacteriia</taxon>
        <taxon>Flavobacteriales</taxon>
        <taxon>Flavobacteriaceae</taxon>
        <taxon>Sinomicrobium</taxon>
    </lineage>
</organism>
<keyword evidence="2" id="KW-0645">Protease</keyword>
<sequence length="315" mass="35692">MTSARIVVCLWLVALGVSCKSQQAIIPITDELVKIEFGELEDIDAEEDDPEEEESVMEIQPITDDDVQAELGGPRHSPPPKKESPSPVVNTSEAEAEPINAALLLDSGQVVLSDSESSIMLDEVEVVGILRTEQFALPPVLAAPLGYLRSYRPKSAPLTREVKVRDYSPITIEDKVFFAKELRIKAIDVDDPKLYSYIKKRLGDPYQKDRVDHLTLMQNLYSKVYEIDFPRTASKAILTNYTDGQIHYTKDMKEGDLLFFRFKDHGKPYTHVGIYLKNKRFLTVTPKEGVEIANLRDRMWRAGYIGRGRVKNLKH</sequence>
<dbReference type="GO" id="GO:0008234">
    <property type="term" value="F:cysteine-type peptidase activity"/>
    <property type="evidence" value="ECO:0007669"/>
    <property type="project" value="UniProtKB-KW"/>
</dbReference>
<feature type="domain" description="NlpC/P60" evidence="6">
    <location>
        <begin position="182"/>
        <end position="311"/>
    </location>
</feature>
<evidence type="ECO:0000256" key="5">
    <source>
        <dbReference type="SAM" id="MobiDB-lite"/>
    </source>
</evidence>
<evidence type="ECO:0000313" key="8">
    <source>
        <dbReference type="Proteomes" id="UP000267469"/>
    </source>
</evidence>
<evidence type="ECO:0000256" key="1">
    <source>
        <dbReference type="ARBA" id="ARBA00007074"/>
    </source>
</evidence>
<name>A0A3N0EDP7_SINP1</name>
<comment type="similarity">
    <text evidence="1">Belongs to the peptidase C40 family.</text>
</comment>
<dbReference type="RefSeq" id="WP_123216252.1">
    <property type="nucleotide sequence ID" value="NZ_RJTM01000085.1"/>
</dbReference>
<dbReference type="InterPro" id="IPR038765">
    <property type="entry name" value="Papain-like_cys_pep_sf"/>
</dbReference>
<protein>
    <recommendedName>
        <fullName evidence="6">NlpC/P60 domain-containing protein</fullName>
    </recommendedName>
</protein>